<evidence type="ECO:0000259" key="10">
    <source>
        <dbReference type="Pfam" id="PF03205"/>
    </source>
</evidence>
<keyword evidence="7 8" id="KW-0501">Molybdenum cofactor biosynthesis</keyword>
<dbReference type="AlphaFoldDB" id="A0A6M8J7X1"/>
<dbReference type="InterPro" id="IPR025877">
    <property type="entry name" value="MobA-like_NTP_Trfase"/>
</dbReference>
<dbReference type="KEGG" id="bwa:HLV38_05545"/>
<comment type="function">
    <text evidence="8">Transfers a GMP moiety from GTP to Mo-molybdopterin (Mo-MPT) cofactor (Moco or molybdenum cofactor) to form Mo-molybdopterin guanine dinucleotide (Mo-MGD) cofactor.</text>
</comment>
<dbReference type="Proteomes" id="UP000503297">
    <property type="component" value="Chromosome"/>
</dbReference>
<evidence type="ECO:0000256" key="2">
    <source>
        <dbReference type="ARBA" id="ARBA00022679"/>
    </source>
</evidence>
<dbReference type="EMBL" id="CP053716">
    <property type="protein sequence ID" value="QKF07638.1"/>
    <property type="molecule type" value="Genomic_DNA"/>
</dbReference>
<evidence type="ECO:0000256" key="1">
    <source>
        <dbReference type="ARBA" id="ARBA00022490"/>
    </source>
</evidence>
<keyword evidence="3 8" id="KW-0479">Metal-binding</keyword>
<dbReference type="CDD" id="cd02503">
    <property type="entry name" value="MobA"/>
    <property type="match status" value="1"/>
</dbReference>
<dbReference type="Pfam" id="PF12804">
    <property type="entry name" value="NTP_transf_3"/>
    <property type="match status" value="1"/>
</dbReference>
<dbReference type="CDD" id="cd03116">
    <property type="entry name" value="MobB"/>
    <property type="match status" value="1"/>
</dbReference>
<feature type="domain" description="Molybdopterin-guanine dinucleotide biosynthesis protein B (MobB)" evidence="10">
    <location>
        <begin position="9"/>
        <end position="123"/>
    </location>
</feature>
<dbReference type="InterPro" id="IPR004435">
    <property type="entry name" value="MobB_dom"/>
</dbReference>
<evidence type="ECO:0000256" key="3">
    <source>
        <dbReference type="ARBA" id="ARBA00022723"/>
    </source>
</evidence>
<proteinExistence type="inferred from homology"/>
<dbReference type="GO" id="GO:0005737">
    <property type="term" value="C:cytoplasm"/>
    <property type="evidence" value="ECO:0007669"/>
    <property type="project" value="UniProtKB-SubCell"/>
</dbReference>
<dbReference type="InterPro" id="IPR013482">
    <property type="entry name" value="Molybde_CF_guanTrfase"/>
</dbReference>
<evidence type="ECO:0000313" key="13">
    <source>
        <dbReference type="Proteomes" id="UP000503297"/>
    </source>
</evidence>
<evidence type="ECO:0000259" key="11">
    <source>
        <dbReference type="Pfam" id="PF12804"/>
    </source>
</evidence>
<dbReference type="GO" id="GO:0046872">
    <property type="term" value="F:metal ion binding"/>
    <property type="evidence" value="ECO:0007669"/>
    <property type="project" value="UniProtKB-KW"/>
</dbReference>
<evidence type="ECO:0000256" key="4">
    <source>
        <dbReference type="ARBA" id="ARBA00022741"/>
    </source>
</evidence>
<accession>A0A6M8J7X1</accession>
<dbReference type="GO" id="GO:0006777">
    <property type="term" value="P:Mo-molybdopterin cofactor biosynthetic process"/>
    <property type="evidence" value="ECO:0007669"/>
    <property type="project" value="UniProtKB-KW"/>
</dbReference>
<name>A0A6M8J7X1_9ACTN</name>
<gene>
    <name evidence="12" type="primary">mobB</name>
    <name evidence="8" type="synonym">mobA</name>
    <name evidence="12" type="ORF">HLV38_05545</name>
</gene>
<dbReference type="Pfam" id="PF03205">
    <property type="entry name" value="MobB"/>
    <property type="match status" value="1"/>
</dbReference>
<feature type="region of interest" description="Disordered" evidence="9">
    <location>
        <begin position="156"/>
        <end position="196"/>
    </location>
</feature>
<sequence>MVEVKSPAIAFVGRHNSGKTTLVVKVIGELSARGFRVGSVKHHSHVGFQIDVPGKDSFRHREAGAVETVIAAPGQVARIATVEGELECADIVAGMPGHDIVLVEGFRKAGLPTIEVMRAANAADCRAAAVFARGAREGWSLTSDFTQLSRAAAQAERAGGEGVASDERSGDAAVRSDAQAAQASPHPRAADDPLDVSQKLPGAATVAAATDIPEAIEAAGAYGIPVFGLDDVAAIADFIEGAYVRPKVSVVIQAGGRSVRMGRSKATVPFAGRPLICRMVERMQPIADELIVTTNEPENLAFLGELYPDWNIRLVSDEFEERGALPGLYTALHAATHPYVAVIACDMLFASPRLVAAEADVMTREGADAVVPSNKHGFEPFHALYRKSACEPVAHQGVLEGERRAQYVIRRVNLRPFPQAEVLSVEPMGGCFVNVNTPEELACAERWYLDEG</sequence>
<dbReference type="NCBIfam" id="TIGR00176">
    <property type="entry name" value="mobB"/>
    <property type="match status" value="1"/>
</dbReference>
<comment type="subcellular location">
    <subcellularLocation>
        <location evidence="8">Cytoplasm</location>
    </subcellularLocation>
</comment>
<evidence type="ECO:0000313" key="12">
    <source>
        <dbReference type="EMBL" id="QKF07638.1"/>
    </source>
</evidence>
<dbReference type="InterPro" id="IPR027417">
    <property type="entry name" value="P-loop_NTPase"/>
</dbReference>
<dbReference type="SUPFAM" id="SSF52540">
    <property type="entry name" value="P-loop containing nucleoside triphosphate hydrolases"/>
    <property type="match status" value="1"/>
</dbReference>
<comment type="catalytic activity">
    <reaction evidence="8">
        <text>Mo-molybdopterin + GTP + H(+) = Mo-molybdopterin guanine dinucleotide + diphosphate</text>
        <dbReference type="Rhea" id="RHEA:34243"/>
        <dbReference type="ChEBI" id="CHEBI:15378"/>
        <dbReference type="ChEBI" id="CHEBI:33019"/>
        <dbReference type="ChEBI" id="CHEBI:37565"/>
        <dbReference type="ChEBI" id="CHEBI:71302"/>
        <dbReference type="ChEBI" id="CHEBI:71310"/>
        <dbReference type="EC" id="2.7.7.77"/>
    </reaction>
</comment>
<evidence type="ECO:0000256" key="8">
    <source>
        <dbReference type="HAMAP-Rule" id="MF_00316"/>
    </source>
</evidence>
<comment type="similarity">
    <text evidence="8">Belongs to the MobA family.</text>
</comment>
<keyword evidence="1 8" id="KW-0963">Cytoplasm</keyword>
<feature type="binding site" evidence="8">
    <location>
        <position position="346"/>
    </location>
    <ligand>
        <name>GTP</name>
        <dbReference type="ChEBI" id="CHEBI:37565"/>
    </ligand>
</feature>
<dbReference type="PANTHER" id="PTHR19136">
    <property type="entry name" value="MOLYBDENUM COFACTOR GUANYLYLTRANSFERASE"/>
    <property type="match status" value="1"/>
</dbReference>
<comment type="domain">
    <text evidence="8">The N-terminal domain determines nucleotide recognition and specific binding, while the C-terminal domain determines the specific binding to the target protein.</text>
</comment>
<reference evidence="13" key="1">
    <citation type="submission" date="2020-05" db="EMBL/GenBank/DDBJ databases">
        <title>Novel species in genus Nocardioides.</title>
        <authorList>
            <person name="Zhang G."/>
        </authorList>
    </citation>
    <scope>NUCLEOTIDE SEQUENCE [LARGE SCALE GENOMIC DNA]</scope>
    <source>
        <strain evidence="13">zg-1050</strain>
    </source>
</reference>
<dbReference type="GO" id="GO:0005525">
    <property type="term" value="F:GTP binding"/>
    <property type="evidence" value="ECO:0007669"/>
    <property type="project" value="UniProtKB-UniRule"/>
</dbReference>
<comment type="caution">
    <text evidence="8">Lacks conserved residue(s) required for the propagation of feature annotation.</text>
</comment>
<dbReference type="EC" id="2.7.7.77" evidence="8"/>
<evidence type="ECO:0000256" key="5">
    <source>
        <dbReference type="ARBA" id="ARBA00022842"/>
    </source>
</evidence>
<dbReference type="InterPro" id="IPR029044">
    <property type="entry name" value="Nucleotide-diphossugar_trans"/>
</dbReference>
<feature type="domain" description="MobA-like NTP transferase" evidence="11">
    <location>
        <begin position="250"/>
        <end position="411"/>
    </location>
</feature>
<dbReference type="HAMAP" id="MF_00316">
    <property type="entry name" value="MobA"/>
    <property type="match status" value="1"/>
</dbReference>
<dbReference type="Gene3D" id="3.90.550.10">
    <property type="entry name" value="Spore Coat Polysaccharide Biosynthesis Protein SpsA, Chain A"/>
    <property type="match status" value="1"/>
</dbReference>
<evidence type="ECO:0000256" key="9">
    <source>
        <dbReference type="SAM" id="MobiDB-lite"/>
    </source>
</evidence>
<feature type="binding site" evidence="8">
    <location>
        <position position="346"/>
    </location>
    <ligand>
        <name>Mg(2+)</name>
        <dbReference type="ChEBI" id="CHEBI:18420"/>
    </ligand>
</feature>
<feature type="binding site" evidence="8">
    <location>
        <position position="317"/>
    </location>
    <ligand>
        <name>GTP</name>
        <dbReference type="ChEBI" id="CHEBI:37565"/>
    </ligand>
</feature>
<dbReference type="PANTHER" id="PTHR19136:SF81">
    <property type="entry name" value="MOLYBDENUM COFACTOR GUANYLYLTRANSFERASE"/>
    <property type="match status" value="1"/>
</dbReference>
<dbReference type="Gene3D" id="3.40.50.300">
    <property type="entry name" value="P-loop containing nucleotide triphosphate hydrolases"/>
    <property type="match status" value="1"/>
</dbReference>
<protein>
    <recommendedName>
        <fullName evidence="8">Probable molybdenum cofactor guanylyltransferase</fullName>
        <shortName evidence="8">MoCo guanylyltransferase</shortName>
        <ecNumber evidence="8">2.7.7.77</ecNumber>
    </recommendedName>
    <alternativeName>
        <fullName evidence="8">GTP:molybdopterin guanylyltransferase</fullName>
    </alternativeName>
    <alternativeName>
        <fullName evidence="8">Mo-MPT guanylyltransferase</fullName>
    </alternativeName>
    <alternativeName>
        <fullName evidence="8">Molybdopterin guanylyltransferase</fullName>
    </alternativeName>
    <alternativeName>
        <fullName evidence="8">Molybdopterin-guanine dinucleotide synthase</fullName>
        <shortName evidence="8">MGD synthase</shortName>
    </alternativeName>
</protein>
<keyword evidence="5 8" id="KW-0460">Magnesium</keyword>
<comment type="cofactor">
    <cofactor evidence="8">
        <name>Mg(2+)</name>
        <dbReference type="ChEBI" id="CHEBI:18420"/>
    </cofactor>
</comment>
<feature type="binding site" evidence="8">
    <location>
        <position position="265"/>
    </location>
    <ligand>
        <name>GTP</name>
        <dbReference type="ChEBI" id="CHEBI:37565"/>
    </ligand>
</feature>
<organism evidence="12 13">
    <name type="scientific">Berryella wangjianweii</name>
    <dbReference type="NCBI Taxonomy" id="2734634"/>
    <lineage>
        <taxon>Bacteria</taxon>
        <taxon>Bacillati</taxon>
        <taxon>Actinomycetota</taxon>
        <taxon>Coriobacteriia</taxon>
        <taxon>Eggerthellales</taxon>
        <taxon>Eggerthellaceae</taxon>
        <taxon>Berryella</taxon>
    </lineage>
</organism>
<dbReference type="RefSeq" id="WP_173164937.1">
    <property type="nucleotide sequence ID" value="NZ_CP053716.1"/>
</dbReference>
<evidence type="ECO:0000256" key="7">
    <source>
        <dbReference type="ARBA" id="ARBA00023150"/>
    </source>
</evidence>
<keyword evidence="13" id="KW-1185">Reference proteome</keyword>
<keyword evidence="6 8" id="KW-0342">GTP-binding</keyword>
<keyword evidence="2 8" id="KW-0808">Transferase</keyword>
<feature type="compositionally biased region" description="Low complexity" evidence="9">
    <location>
        <begin position="171"/>
        <end position="184"/>
    </location>
</feature>
<evidence type="ECO:0000256" key="6">
    <source>
        <dbReference type="ARBA" id="ARBA00023134"/>
    </source>
</evidence>
<dbReference type="SUPFAM" id="SSF53448">
    <property type="entry name" value="Nucleotide-diphospho-sugar transferases"/>
    <property type="match status" value="1"/>
</dbReference>
<keyword evidence="4 8" id="KW-0547">Nucleotide-binding</keyword>
<dbReference type="GO" id="GO:0061603">
    <property type="term" value="F:molybdenum cofactor guanylyltransferase activity"/>
    <property type="evidence" value="ECO:0007669"/>
    <property type="project" value="UniProtKB-EC"/>
</dbReference>